<dbReference type="Gene3D" id="1.10.1450.10">
    <property type="entry name" value="Tetraspanin"/>
    <property type="match status" value="1"/>
</dbReference>
<comment type="similarity">
    <text evidence="2 6">Belongs to the tetraspanin (TM4SF) family.</text>
</comment>
<dbReference type="InterPro" id="IPR008952">
    <property type="entry name" value="Tetraspanin_EC2_sf"/>
</dbReference>
<accession>A0ABM1THJ7</accession>
<name>A0ABM1THJ7_LIMPO</name>
<gene>
    <name evidence="8" type="primary">LOC106470107</name>
</gene>
<evidence type="ECO:0000256" key="5">
    <source>
        <dbReference type="ARBA" id="ARBA00023136"/>
    </source>
</evidence>
<dbReference type="PRINTS" id="PR00259">
    <property type="entry name" value="TMFOUR"/>
</dbReference>
<reference evidence="8" key="1">
    <citation type="submission" date="2025-08" db="UniProtKB">
        <authorList>
            <consortium name="RefSeq"/>
        </authorList>
    </citation>
    <scope>IDENTIFICATION</scope>
    <source>
        <tissue evidence="8">Muscle</tissue>
    </source>
</reference>
<feature type="transmembrane region" description="Helical" evidence="6">
    <location>
        <begin position="83"/>
        <end position="107"/>
    </location>
</feature>
<proteinExistence type="inferred from homology"/>
<dbReference type="SUPFAM" id="SSF48652">
    <property type="entry name" value="Tetraspanin"/>
    <property type="match status" value="1"/>
</dbReference>
<dbReference type="RefSeq" id="XP_022255353.1">
    <property type="nucleotide sequence ID" value="XM_022399645.1"/>
</dbReference>
<dbReference type="PANTHER" id="PTHR19282">
    <property type="entry name" value="TETRASPANIN"/>
    <property type="match status" value="1"/>
</dbReference>
<sequence length="243" mass="27075">MFEGCRKAVRYAMFATNLLILIGGVAVFAVGVWTLADKSFMERLLENNLYFSCGAIFIGTGVLASIITFLGCMGALKEIKCMLLTFFVILFMIFIIMLVGGILGFVFRNEVEQHMHTGMLKSVKQYMNVTAVTEAWDAIQQQFECCGIKPDGDSSYLPYRIWMDMNTNFKMTGPRVPKSCCKSITVISQCQKNPSSDTAWTNECYENVKSFVQDHAMVLGGIGIGIACVLEIANVITTRKPER</sequence>
<dbReference type="Pfam" id="PF00335">
    <property type="entry name" value="Tetraspanin"/>
    <property type="match status" value="1"/>
</dbReference>
<evidence type="ECO:0000313" key="7">
    <source>
        <dbReference type="Proteomes" id="UP000694941"/>
    </source>
</evidence>
<dbReference type="PIRSF" id="PIRSF002419">
    <property type="entry name" value="Tetraspanin"/>
    <property type="match status" value="1"/>
</dbReference>
<protein>
    <recommendedName>
        <fullName evidence="6">Tetraspanin</fullName>
    </recommendedName>
</protein>
<organism evidence="7 8">
    <name type="scientific">Limulus polyphemus</name>
    <name type="common">Atlantic horseshoe crab</name>
    <dbReference type="NCBI Taxonomy" id="6850"/>
    <lineage>
        <taxon>Eukaryota</taxon>
        <taxon>Metazoa</taxon>
        <taxon>Ecdysozoa</taxon>
        <taxon>Arthropoda</taxon>
        <taxon>Chelicerata</taxon>
        <taxon>Merostomata</taxon>
        <taxon>Xiphosura</taxon>
        <taxon>Limulidae</taxon>
        <taxon>Limulus</taxon>
    </lineage>
</organism>
<evidence type="ECO:0000256" key="6">
    <source>
        <dbReference type="RuleBase" id="RU361218"/>
    </source>
</evidence>
<keyword evidence="5 6" id="KW-0472">Membrane</keyword>
<dbReference type="PANTHER" id="PTHR19282:SF527">
    <property type="entry name" value="TETRASPANIN"/>
    <property type="match status" value="1"/>
</dbReference>
<evidence type="ECO:0000313" key="8">
    <source>
        <dbReference type="RefSeq" id="XP_022255353.1"/>
    </source>
</evidence>
<dbReference type="Proteomes" id="UP000694941">
    <property type="component" value="Unplaced"/>
</dbReference>
<feature type="transmembrane region" description="Helical" evidence="6">
    <location>
        <begin position="12"/>
        <end position="36"/>
    </location>
</feature>
<dbReference type="GeneID" id="106470107"/>
<dbReference type="InterPro" id="IPR000301">
    <property type="entry name" value="Tetraspanin_animals"/>
</dbReference>
<comment type="subcellular location">
    <subcellularLocation>
        <location evidence="1 6">Membrane</location>
        <topology evidence="1 6">Multi-pass membrane protein</topology>
    </subcellularLocation>
</comment>
<feature type="transmembrane region" description="Helical" evidence="6">
    <location>
        <begin position="216"/>
        <end position="237"/>
    </location>
</feature>
<dbReference type="InterPro" id="IPR018499">
    <property type="entry name" value="Tetraspanin/Peripherin"/>
</dbReference>
<evidence type="ECO:0000256" key="2">
    <source>
        <dbReference type="ARBA" id="ARBA00006840"/>
    </source>
</evidence>
<keyword evidence="4 6" id="KW-1133">Transmembrane helix</keyword>
<feature type="transmembrane region" description="Helical" evidence="6">
    <location>
        <begin position="48"/>
        <end position="71"/>
    </location>
</feature>
<evidence type="ECO:0000256" key="3">
    <source>
        <dbReference type="ARBA" id="ARBA00022692"/>
    </source>
</evidence>
<keyword evidence="7" id="KW-1185">Reference proteome</keyword>
<evidence type="ECO:0000256" key="4">
    <source>
        <dbReference type="ARBA" id="ARBA00022989"/>
    </source>
</evidence>
<keyword evidence="3 6" id="KW-0812">Transmembrane</keyword>
<evidence type="ECO:0000256" key="1">
    <source>
        <dbReference type="ARBA" id="ARBA00004141"/>
    </source>
</evidence>